<dbReference type="Pfam" id="PF12698">
    <property type="entry name" value="ABC2_membrane_3"/>
    <property type="match status" value="1"/>
</dbReference>
<dbReference type="RefSeq" id="WP_036620483.1">
    <property type="nucleotide sequence ID" value="NZ_JAKOBR010000174.1"/>
</dbReference>
<keyword evidence="5 6" id="KW-0472">Membrane</keyword>
<dbReference type="PATRIC" id="fig|44252.3.peg.940"/>
<dbReference type="GO" id="GO:0140359">
    <property type="term" value="F:ABC-type transporter activity"/>
    <property type="evidence" value="ECO:0007669"/>
    <property type="project" value="InterPro"/>
</dbReference>
<proteinExistence type="predicted"/>
<keyword evidence="4 6" id="KW-1133">Transmembrane helix</keyword>
<dbReference type="HOGENOM" id="CLU_749307_0_0_9"/>
<sequence length="370" mass="40862">MKTSLYAAVGMYVRNLKILSRQKQLIIAPLLLPLILMYLTAVIMGAGGDQWPVGLVDEANNAESKSLVRSIEQSHSNITKYYNVVERDLEKARAKVREGRLQLLIRIPSDYAKSKDVYIETFNINSDMMKNVRLRLEHSILDELALNGGLRVVPKLITEKPHDVWRVSYIAGSCLLLSLFMGATITAGNLHAFENENRTKKEILLTPQPLWLAGLGNVAAAVTTAVICSIPSLLLAVFAFKMKIYTSPLLQVYLMMIPVMIACACAGLWLAQVLKNYRVLQPTVIVLSIATFFGTGGFIGVSVLPEASQTFARYWIVSRVFQWFNPVLHNFKAGFTAEQAVSITAVAAIGLALIPVLYRLTGKKSFSGGQ</sequence>
<evidence type="ECO:0000256" key="3">
    <source>
        <dbReference type="ARBA" id="ARBA00022692"/>
    </source>
</evidence>
<gene>
    <name evidence="8" type="ORF">DJ90_5791</name>
</gene>
<evidence type="ECO:0000256" key="1">
    <source>
        <dbReference type="ARBA" id="ARBA00004651"/>
    </source>
</evidence>
<feature type="domain" description="ABC-2 type transporter transmembrane" evidence="7">
    <location>
        <begin position="26"/>
        <end position="354"/>
    </location>
</feature>
<comment type="caution">
    <text evidence="8">The sequence shown here is derived from an EMBL/GenBank/DDBJ whole genome shotgun (WGS) entry which is preliminary data.</text>
</comment>
<dbReference type="InterPro" id="IPR051449">
    <property type="entry name" value="ABC-2_transporter_component"/>
</dbReference>
<dbReference type="AlphaFoldDB" id="A0A090ZKJ1"/>
<feature type="transmembrane region" description="Helical" evidence="6">
    <location>
        <begin position="169"/>
        <end position="190"/>
    </location>
</feature>
<evidence type="ECO:0000313" key="8">
    <source>
        <dbReference type="EMBL" id="KFN11107.1"/>
    </source>
</evidence>
<dbReference type="STRING" id="44252.DJ90_5791"/>
<feature type="transmembrane region" description="Helical" evidence="6">
    <location>
        <begin position="283"/>
        <end position="304"/>
    </location>
</feature>
<dbReference type="Gene3D" id="3.40.1710.10">
    <property type="entry name" value="abc type-2 transporter like domain"/>
    <property type="match status" value="1"/>
</dbReference>
<dbReference type="InterPro" id="IPR013525">
    <property type="entry name" value="ABC2_TM"/>
</dbReference>
<feature type="transmembrane region" description="Helical" evidence="6">
    <location>
        <begin position="25"/>
        <end position="46"/>
    </location>
</feature>
<keyword evidence="2" id="KW-1003">Cell membrane</keyword>
<dbReference type="GO" id="GO:0005886">
    <property type="term" value="C:plasma membrane"/>
    <property type="evidence" value="ECO:0007669"/>
    <property type="project" value="UniProtKB-SubCell"/>
</dbReference>
<dbReference type="OrthoDB" id="5169375at2"/>
<feature type="transmembrane region" description="Helical" evidence="6">
    <location>
        <begin position="340"/>
        <end position="358"/>
    </location>
</feature>
<protein>
    <submittedName>
        <fullName evidence="8">ABC-2 type transporter family protein</fullName>
    </submittedName>
</protein>
<dbReference type="Proteomes" id="UP000029278">
    <property type="component" value="Unassembled WGS sequence"/>
</dbReference>
<evidence type="ECO:0000256" key="2">
    <source>
        <dbReference type="ARBA" id="ARBA00022475"/>
    </source>
</evidence>
<keyword evidence="3 6" id="KW-0812">Transmembrane</keyword>
<evidence type="ECO:0000256" key="6">
    <source>
        <dbReference type="SAM" id="Phobius"/>
    </source>
</evidence>
<dbReference type="PANTHER" id="PTHR30294">
    <property type="entry name" value="MEMBRANE COMPONENT OF ABC TRANSPORTER YHHJ-RELATED"/>
    <property type="match status" value="1"/>
</dbReference>
<evidence type="ECO:0000256" key="5">
    <source>
        <dbReference type="ARBA" id="ARBA00023136"/>
    </source>
</evidence>
<evidence type="ECO:0000313" key="9">
    <source>
        <dbReference type="Proteomes" id="UP000029278"/>
    </source>
</evidence>
<evidence type="ECO:0000259" key="7">
    <source>
        <dbReference type="Pfam" id="PF12698"/>
    </source>
</evidence>
<feature type="transmembrane region" description="Helical" evidence="6">
    <location>
        <begin position="210"/>
        <end position="240"/>
    </location>
</feature>
<organism evidence="8 9">
    <name type="scientific">Paenibacillus macerans</name>
    <name type="common">Bacillus macerans</name>
    <dbReference type="NCBI Taxonomy" id="44252"/>
    <lineage>
        <taxon>Bacteria</taxon>
        <taxon>Bacillati</taxon>
        <taxon>Bacillota</taxon>
        <taxon>Bacilli</taxon>
        <taxon>Bacillales</taxon>
        <taxon>Paenibacillaceae</taxon>
        <taxon>Paenibacillus</taxon>
    </lineage>
</organism>
<feature type="transmembrane region" description="Helical" evidence="6">
    <location>
        <begin position="252"/>
        <end position="271"/>
    </location>
</feature>
<keyword evidence="9" id="KW-1185">Reference proteome</keyword>
<accession>A0A090ZKJ1</accession>
<dbReference type="EMBL" id="JMQA01000013">
    <property type="protein sequence ID" value="KFN11107.1"/>
    <property type="molecule type" value="Genomic_DNA"/>
</dbReference>
<comment type="subcellular location">
    <subcellularLocation>
        <location evidence="1">Cell membrane</location>
        <topology evidence="1">Multi-pass membrane protein</topology>
    </subcellularLocation>
</comment>
<dbReference type="PANTHER" id="PTHR30294:SF29">
    <property type="entry name" value="MULTIDRUG ABC TRANSPORTER PERMEASE YBHS-RELATED"/>
    <property type="match status" value="1"/>
</dbReference>
<evidence type="ECO:0000256" key="4">
    <source>
        <dbReference type="ARBA" id="ARBA00022989"/>
    </source>
</evidence>
<reference evidence="8 9" key="1">
    <citation type="submission" date="2014-04" db="EMBL/GenBank/DDBJ databases">
        <authorList>
            <person name="Bishop-Lilly K.A."/>
            <person name="Broomall S.M."/>
            <person name="Chain P.S."/>
            <person name="Chertkov O."/>
            <person name="Coyne S.R."/>
            <person name="Daligault H.E."/>
            <person name="Davenport K.W."/>
            <person name="Erkkila T."/>
            <person name="Frey K.G."/>
            <person name="Gibbons H.S."/>
            <person name="Gu W."/>
            <person name="Jaissle J."/>
            <person name="Johnson S.L."/>
            <person name="Koroleva G.I."/>
            <person name="Ladner J.T."/>
            <person name="Lo C.-C."/>
            <person name="Minogue T.D."/>
            <person name="Munk C."/>
            <person name="Palacios G.F."/>
            <person name="Redden C.L."/>
            <person name="Rosenzweig C.N."/>
            <person name="Scholz M.B."/>
            <person name="Teshima H."/>
            <person name="Xu Y."/>
        </authorList>
    </citation>
    <scope>NUCLEOTIDE SEQUENCE [LARGE SCALE GENOMIC DNA]</scope>
    <source>
        <strain evidence="8 9">8244</strain>
    </source>
</reference>
<dbReference type="GeneID" id="77011938"/>
<name>A0A090ZKJ1_PAEMA</name>